<feature type="compositionally biased region" description="Polar residues" evidence="1">
    <location>
        <begin position="54"/>
        <end position="69"/>
    </location>
</feature>
<dbReference type="SUPFAM" id="SSF56601">
    <property type="entry name" value="beta-lactamase/transpeptidase-like"/>
    <property type="match status" value="1"/>
</dbReference>
<protein>
    <submittedName>
        <fullName evidence="2">Beta-lactamase family protein</fullName>
    </submittedName>
</protein>
<feature type="region of interest" description="Disordered" evidence="1">
    <location>
        <begin position="49"/>
        <end position="94"/>
    </location>
</feature>
<proteinExistence type="predicted"/>
<dbReference type="Proteomes" id="UP000324726">
    <property type="component" value="Unassembled WGS sequence"/>
</dbReference>
<organism evidence="2 3">
    <name type="scientific">Corynebacterium urealyticum</name>
    <dbReference type="NCBI Taxonomy" id="43771"/>
    <lineage>
        <taxon>Bacteria</taxon>
        <taxon>Bacillati</taxon>
        <taxon>Actinomycetota</taxon>
        <taxon>Actinomycetes</taxon>
        <taxon>Mycobacteriales</taxon>
        <taxon>Corynebacteriaceae</taxon>
        <taxon>Corynebacterium</taxon>
    </lineage>
</organism>
<sequence>MLEWGSVIKTVTARIVEQPHRAGTRDLSAPVSVYLPEAKPPREVDVRSRFTHAYTPSDTKPVEPTSSPPGWSADTHASESSAIRQGFGAISRRP</sequence>
<accession>A0A5D4X8S5</accession>
<dbReference type="AlphaFoldDB" id="A0A5D4X8S5"/>
<evidence type="ECO:0000313" key="3">
    <source>
        <dbReference type="Proteomes" id="UP000324726"/>
    </source>
</evidence>
<dbReference type="EMBL" id="VSZI01000001">
    <property type="protein sequence ID" value="TYR20735.1"/>
    <property type="molecule type" value="Genomic_DNA"/>
</dbReference>
<dbReference type="InterPro" id="IPR012338">
    <property type="entry name" value="Beta-lactam/transpept-like"/>
</dbReference>
<name>A0A5D4X8S5_9CORY</name>
<evidence type="ECO:0000313" key="2">
    <source>
        <dbReference type="EMBL" id="TYR20735.1"/>
    </source>
</evidence>
<evidence type="ECO:0000256" key="1">
    <source>
        <dbReference type="SAM" id="MobiDB-lite"/>
    </source>
</evidence>
<reference evidence="2 3" key="1">
    <citation type="submission" date="2019-08" db="EMBL/GenBank/DDBJ databases">
        <title>Draft genome of C. urealyticum strain VH4248.</title>
        <authorList>
            <person name="Navas J."/>
        </authorList>
    </citation>
    <scope>NUCLEOTIDE SEQUENCE [LARGE SCALE GENOMIC DNA]</scope>
    <source>
        <strain evidence="2 3">VH4248</strain>
    </source>
</reference>
<comment type="caution">
    <text evidence="2">The sequence shown here is derived from an EMBL/GenBank/DDBJ whole genome shotgun (WGS) entry which is preliminary data.</text>
</comment>
<gene>
    <name evidence="2" type="ORF">FYJ87_07375</name>
</gene>